<evidence type="ECO:0000313" key="2">
    <source>
        <dbReference type="EMBL" id="KAG6369517.1"/>
    </source>
</evidence>
<evidence type="ECO:0000313" key="3">
    <source>
        <dbReference type="Proteomes" id="UP000683000"/>
    </source>
</evidence>
<feature type="region of interest" description="Disordered" evidence="1">
    <location>
        <begin position="51"/>
        <end position="103"/>
    </location>
</feature>
<feature type="region of interest" description="Disordered" evidence="1">
    <location>
        <begin position="544"/>
        <end position="616"/>
    </location>
</feature>
<feature type="compositionally biased region" description="Low complexity" evidence="1">
    <location>
        <begin position="566"/>
        <end position="591"/>
    </location>
</feature>
<keyword evidence="3" id="KW-1185">Reference proteome</keyword>
<organism evidence="2 3">
    <name type="scientific">Boletus reticuloceps</name>
    <dbReference type="NCBI Taxonomy" id="495285"/>
    <lineage>
        <taxon>Eukaryota</taxon>
        <taxon>Fungi</taxon>
        <taxon>Dikarya</taxon>
        <taxon>Basidiomycota</taxon>
        <taxon>Agaricomycotina</taxon>
        <taxon>Agaricomycetes</taxon>
        <taxon>Agaricomycetidae</taxon>
        <taxon>Boletales</taxon>
        <taxon>Boletineae</taxon>
        <taxon>Boletaceae</taxon>
        <taxon>Boletoideae</taxon>
        <taxon>Boletus</taxon>
    </lineage>
</organism>
<dbReference type="AlphaFoldDB" id="A0A8I2YCR3"/>
<feature type="compositionally biased region" description="Basic and acidic residues" evidence="1">
    <location>
        <begin position="326"/>
        <end position="335"/>
    </location>
</feature>
<protein>
    <recommendedName>
        <fullName evidence="4">BTB domain-containing protein</fullName>
    </recommendedName>
</protein>
<feature type="compositionally biased region" description="Low complexity" evidence="1">
    <location>
        <begin position="175"/>
        <end position="186"/>
    </location>
</feature>
<feature type="region of interest" description="Disordered" evidence="1">
    <location>
        <begin position="302"/>
        <end position="337"/>
    </location>
</feature>
<dbReference type="Proteomes" id="UP000683000">
    <property type="component" value="Unassembled WGS sequence"/>
</dbReference>
<accession>A0A8I2YCR3</accession>
<dbReference type="OrthoDB" id="6359816at2759"/>
<proteinExistence type="predicted"/>
<dbReference type="Gene3D" id="3.30.710.10">
    <property type="entry name" value="Potassium Channel Kv1.1, Chain A"/>
    <property type="match status" value="1"/>
</dbReference>
<comment type="caution">
    <text evidence="2">The sequence shown here is derived from an EMBL/GenBank/DDBJ whole genome shotgun (WGS) entry which is preliminary data.</text>
</comment>
<gene>
    <name evidence="2" type="ORF">JVT61DRAFT_14315</name>
</gene>
<reference evidence="2" key="1">
    <citation type="submission" date="2021-03" db="EMBL/GenBank/DDBJ databases">
        <title>Evolutionary innovations through gain and loss of genes in the ectomycorrhizal Boletales.</title>
        <authorList>
            <person name="Wu G."/>
            <person name="Miyauchi S."/>
            <person name="Morin E."/>
            <person name="Yang Z.-L."/>
            <person name="Xu J."/>
            <person name="Martin F.M."/>
        </authorList>
    </citation>
    <scope>NUCLEOTIDE SEQUENCE</scope>
    <source>
        <strain evidence="2">BR01</strain>
    </source>
</reference>
<evidence type="ECO:0000256" key="1">
    <source>
        <dbReference type="SAM" id="MobiDB-lite"/>
    </source>
</evidence>
<sequence length="616" mass="65499">MAGIFASNIITGPSTNTATSTGIIFRFGTHAQPPSGSSPFGGDTFAMLSASASAPGAEQSKPTGATPSVVTSTSTVAHSTTDSKTNTFFPFRTTTPTSEGTPARVCQWSCSIPLAVGGDAAGTFGATASQFGALGQQQSTTGTGTGPETLIGGSAFGQPQQQQPSTSSVEKPKSASRSGSSPSQLSRALYPSKLECIEELLRNSLLGEELLNTQFHLFSARSSTSGRVMKPRVLCANNAFLAKSSTYFKDLLSADEIPSDPSLVDLTRENDVPSHAPIDDYDYDDSDLDECDESIPFVNTKPLKDRTVESPKSPSKVSAETQLSKDSNDLSDDAKSVASSEIAVRETAGNNGLADQTRLHLRSLGSRHILVKNSAFQTWYTLLNYLYTGKFSFLPLSSTILGRQYGSSTSSLDAPRCSAKSMYRLASKVGLDYLRDAAFVYIRSNLTAHNILTELSCSVVSKYPQLLEMELDVLYSHITSPPVVANFAALAQRIAHKELSHGADIIIGIHTRLLKECPPFLLQPTVPALPPHCFWPPTLVQTDISANDAPDAGTKQKTGSSHADHQGSQSESSPASSKGSESTSSRQSQASENVAAASTKELNTRGRKRATKSCRE</sequence>
<dbReference type="EMBL" id="JAGFBS010000077">
    <property type="protein sequence ID" value="KAG6369517.1"/>
    <property type="molecule type" value="Genomic_DNA"/>
</dbReference>
<dbReference type="InterPro" id="IPR011333">
    <property type="entry name" value="SKP1/BTB/POZ_sf"/>
</dbReference>
<feature type="region of interest" description="Disordered" evidence="1">
    <location>
        <begin position="135"/>
        <end position="186"/>
    </location>
</feature>
<feature type="compositionally biased region" description="Basic residues" evidence="1">
    <location>
        <begin position="605"/>
        <end position="616"/>
    </location>
</feature>
<feature type="compositionally biased region" description="Polar residues" evidence="1">
    <location>
        <begin position="310"/>
        <end position="325"/>
    </location>
</feature>
<feature type="compositionally biased region" description="Low complexity" evidence="1">
    <location>
        <begin position="135"/>
        <end position="164"/>
    </location>
</feature>
<feature type="compositionally biased region" description="Low complexity" evidence="1">
    <location>
        <begin position="63"/>
        <end position="97"/>
    </location>
</feature>
<name>A0A8I2YCR3_9AGAM</name>
<evidence type="ECO:0008006" key="4">
    <source>
        <dbReference type="Google" id="ProtNLM"/>
    </source>
</evidence>